<comment type="caution">
    <text evidence="2">The sequence shown here is derived from an EMBL/GenBank/DDBJ whole genome shotgun (WGS) entry which is preliminary data.</text>
</comment>
<dbReference type="InterPro" id="IPR018750">
    <property type="entry name" value="DUF2306_membrane"/>
</dbReference>
<keyword evidence="3" id="KW-1185">Reference proteome</keyword>
<feature type="transmembrane region" description="Helical" evidence="1">
    <location>
        <begin position="175"/>
        <end position="197"/>
    </location>
</feature>
<feature type="transmembrane region" description="Helical" evidence="1">
    <location>
        <begin position="71"/>
        <end position="93"/>
    </location>
</feature>
<dbReference type="Proteomes" id="UP000253083">
    <property type="component" value="Unassembled WGS sequence"/>
</dbReference>
<feature type="transmembrane region" description="Helical" evidence="1">
    <location>
        <begin position="213"/>
        <end position="234"/>
    </location>
</feature>
<keyword evidence="1" id="KW-0812">Transmembrane</keyword>
<accession>A0A395JME4</accession>
<keyword evidence="1" id="KW-1133">Transmembrane helix</keyword>
<feature type="transmembrane region" description="Helical" evidence="1">
    <location>
        <begin position="246"/>
        <end position="271"/>
    </location>
</feature>
<feature type="transmembrane region" description="Helical" evidence="1">
    <location>
        <begin position="113"/>
        <end position="132"/>
    </location>
</feature>
<feature type="transmembrane region" description="Helical" evidence="1">
    <location>
        <begin position="144"/>
        <end position="163"/>
    </location>
</feature>
<organism evidence="2 3">
    <name type="scientific">Arenicella xantha</name>
    <dbReference type="NCBI Taxonomy" id="644221"/>
    <lineage>
        <taxon>Bacteria</taxon>
        <taxon>Pseudomonadati</taxon>
        <taxon>Pseudomonadota</taxon>
        <taxon>Gammaproteobacteria</taxon>
        <taxon>Arenicellales</taxon>
        <taxon>Arenicellaceae</taxon>
        <taxon>Arenicella</taxon>
    </lineage>
</organism>
<reference evidence="2 3" key="1">
    <citation type="submission" date="2018-06" db="EMBL/GenBank/DDBJ databases">
        <title>Genomic Encyclopedia of Type Strains, Phase IV (KMG-IV): sequencing the most valuable type-strain genomes for metagenomic binning, comparative biology and taxonomic classification.</title>
        <authorList>
            <person name="Goeker M."/>
        </authorList>
    </citation>
    <scope>NUCLEOTIDE SEQUENCE [LARGE SCALE GENOMIC DNA]</scope>
    <source>
        <strain evidence="2 3">DSM 24032</strain>
    </source>
</reference>
<evidence type="ECO:0000313" key="3">
    <source>
        <dbReference type="Proteomes" id="UP000253083"/>
    </source>
</evidence>
<dbReference type="Pfam" id="PF10067">
    <property type="entry name" value="DUF2306"/>
    <property type="match status" value="1"/>
</dbReference>
<dbReference type="InParanoid" id="A0A395JME4"/>
<keyword evidence="1" id="KW-0472">Membrane</keyword>
<name>A0A395JME4_9GAMM</name>
<evidence type="ECO:0000313" key="2">
    <source>
        <dbReference type="EMBL" id="RBP52790.1"/>
    </source>
</evidence>
<dbReference type="OrthoDB" id="8759010at2"/>
<gene>
    <name evidence="2" type="ORF">DFR28_101174</name>
</gene>
<dbReference type="RefSeq" id="WP_113952411.1">
    <property type="nucleotide sequence ID" value="NZ_QNRT01000001.1"/>
</dbReference>
<evidence type="ECO:0000256" key="1">
    <source>
        <dbReference type="SAM" id="Phobius"/>
    </source>
</evidence>
<feature type="transmembrane region" description="Helical" evidence="1">
    <location>
        <begin position="26"/>
        <end position="51"/>
    </location>
</feature>
<dbReference type="AlphaFoldDB" id="A0A395JME4"/>
<sequence>MTINVIAAGQSPAKLSRSLLTLSAQAWFTVAVAGQWLFVSYIVGFYGLTFAQGNSAAWSEVLPHGLVAGQVMNNVALVTHLLVAGTITLAGPLQLMPMVRNRFPKFHRWNGRVYLVTALLASLSGLYIVWTVGTVGNWVQQTSISLNAILIIVFGLMALKTILARDVLRHRRWALRLFLAVSGVWFFRVGLMSWLAINQAPVGIDFATFTGPFLYFLGFAQYLLPLAVLELYFWAAEQRSISRNAVVSGILIVATGLTTVGVFAAFMGMWLPRLV</sequence>
<proteinExistence type="predicted"/>
<dbReference type="EMBL" id="QNRT01000001">
    <property type="protein sequence ID" value="RBP52790.1"/>
    <property type="molecule type" value="Genomic_DNA"/>
</dbReference>
<protein>
    <submittedName>
        <fullName evidence="2">Putative membrane protein DUF2306</fullName>
    </submittedName>
</protein>